<reference evidence="2" key="1">
    <citation type="submission" date="2020-02" db="EMBL/GenBank/DDBJ databases">
        <authorList>
            <person name="Meier V. D."/>
        </authorList>
    </citation>
    <scope>NUCLEOTIDE SEQUENCE</scope>
    <source>
        <strain evidence="2">AVDCRST_MAG03</strain>
    </source>
</reference>
<feature type="non-terminal residue" evidence="2">
    <location>
        <position position="215"/>
    </location>
</feature>
<dbReference type="AlphaFoldDB" id="A0A6J4Q9C7"/>
<name>A0A6J4Q9C7_9ACTN</name>
<feature type="non-terminal residue" evidence="2">
    <location>
        <position position="1"/>
    </location>
</feature>
<feature type="compositionally biased region" description="Basic residues" evidence="1">
    <location>
        <begin position="12"/>
        <end position="21"/>
    </location>
</feature>
<evidence type="ECO:0000256" key="1">
    <source>
        <dbReference type="SAM" id="MobiDB-lite"/>
    </source>
</evidence>
<accession>A0A6J4Q9C7</accession>
<feature type="compositionally biased region" description="Basic residues" evidence="1">
    <location>
        <begin position="31"/>
        <end position="42"/>
    </location>
</feature>
<proteinExistence type="predicted"/>
<organism evidence="2">
    <name type="scientific">uncultured Rubrobacteraceae bacterium</name>
    <dbReference type="NCBI Taxonomy" id="349277"/>
    <lineage>
        <taxon>Bacteria</taxon>
        <taxon>Bacillati</taxon>
        <taxon>Actinomycetota</taxon>
        <taxon>Rubrobacteria</taxon>
        <taxon>Rubrobacterales</taxon>
        <taxon>Rubrobacteraceae</taxon>
        <taxon>environmental samples</taxon>
    </lineage>
</organism>
<feature type="compositionally biased region" description="Basic and acidic residues" evidence="1">
    <location>
        <begin position="118"/>
        <end position="133"/>
    </location>
</feature>
<sequence length="215" mass="23911">GFVCSGSLRGGGLRRQRRAHGRAKEDGPLRGRGHSRHHRRGRRDGAGFASGPTSDLLDRRPDVPARLRPGGGRHSGLRPLFPASPPLPARRRRLRARRVHVHRGAVGVRGRGPRTHRRPDGDRDGRGRGDHARRPVHGGAPDPTPRDLRDRRHSRRGSLRRPDVPRRRGPLRRHPDGRHRLRPAPHSPPARPARPEPAPEGRGSPSPDEGRQNPV</sequence>
<feature type="compositionally biased region" description="Basic residues" evidence="1">
    <location>
        <begin position="167"/>
        <end position="183"/>
    </location>
</feature>
<evidence type="ECO:0000313" key="2">
    <source>
        <dbReference type="EMBL" id="CAA9437317.1"/>
    </source>
</evidence>
<feature type="region of interest" description="Disordered" evidence="1">
    <location>
        <begin position="1"/>
        <end position="215"/>
    </location>
</feature>
<dbReference type="EMBL" id="CADCUT010000218">
    <property type="protein sequence ID" value="CAA9437317.1"/>
    <property type="molecule type" value="Genomic_DNA"/>
</dbReference>
<gene>
    <name evidence="2" type="ORF">AVDCRST_MAG03-3703</name>
</gene>
<protein>
    <submittedName>
        <fullName evidence="2">UPF0126 inner membrane protein YadS</fullName>
    </submittedName>
</protein>
<feature type="compositionally biased region" description="Basic and acidic residues" evidence="1">
    <location>
        <begin position="56"/>
        <end position="65"/>
    </location>
</feature>
<feature type="compositionally biased region" description="Basic residues" evidence="1">
    <location>
        <begin position="89"/>
        <end position="103"/>
    </location>
</feature>